<dbReference type="Pfam" id="PF02367">
    <property type="entry name" value="TsaE"/>
    <property type="match status" value="1"/>
</dbReference>
<feature type="domain" description="YrdC-like" evidence="12">
    <location>
        <begin position="11"/>
        <end position="200"/>
    </location>
</feature>
<keyword evidence="8" id="KW-0547">Nucleotide-binding</keyword>
<dbReference type="GO" id="GO:0005737">
    <property type="term" value="C:cytoplasm"/>
    <property type="evidence" value="ECO:0007669"/>
    <property type="project" value="UniProtKB-SubCell"/>
</dbReference>
<dbReference type="PROSITE" id="PS51163">
    <property type="entry name" value="YRDC"/>
    <property type="match status" value="1"/>
</dbReference>
<evidence type="ECO:0000256" key="9">
    <source>
        <dbReference type="ARBA" id="ARBA00022840"/>
    </source>
</evidence>
<sequence length="357" mass="40602">MYIIQAKKNEKEAIQQTVKILRKGGIAVVPSDTVYGLSVDATNKVAVEKLIRYKSRPPGKAISIFTGTLERTKEYVTVSNKQEKIISTMVPGQYTFIFPSTHKIDKKLESERGTLGIRVPDFQFINGVVKAFGKPITATSANISGTSPHYSIDALLKATPKSKQRMIDAIIDYGKLPRNKPSTVIDFTEGDIRILRQGDMRFQRIAHKSVKFQSISEGETKQIAKSLLQKNIQKSIEKPVVIMLFGEMGAGKTVFVKGIGEYLGIDRIISPTFVIYYEYHIQHHYIHTLYHVDLYKIEDQEEFEHLGLEEVLKPANLMCVEWSEKSEGIFKILNEKAYVISVHMKHIDETRREIIIR</sequence>
<keyword evidence="5" id="KW-0808">Transferase</keyword>
<dbReference type="GO" id="GO:0002949">
    <property type="term" value="P:tRNA threonylcarbamoyladenosine modification"/>
    <property type="evidence" value="ECO:0007669"/>
    <property type="project" value="InterPro"/>
</dbReference>
<evidence type="ECO:0000256" key="11">
    <source>
        <dbReference type="ARBA" id="ARBA00048366"/>
    </source>
</evidence>
<dbReference type="AlphaFoldDB" id="A0A1F7GVV7"/>
<accession>A0A1F7GVV7</accession>
<dbReference type="PANTHER" id="PTHR17490:SF16">
    <property type="entry name" value="THREONYLCARBAMOYL-AMP SYNTHASE"/>
    <property type="match status" value="1"/>
</dbReference>
<comment type="similarity">
    <text evidence="2">Belongs to the SUA5 family.</text>
</comment>
<evidence type="ECO:0000256" key="5">
    <source>
        <dbReference type="ARBA" id="ARBA00022679"/>
    </source>
</evidence>
<comment type="subcellular location">
    <subcellularLocation>
        <location evidence="1">Cytoplasm</location>
    </subcellularLocation>
</comment>
<reference evidence="13 14" key="1">
    <citation type="journal article" date="2016" name="Nat. Commun.">
        <title>Thousands of microbial genomes shed light on interconnected biogeochemical processes in an aquifer system.</title>
        <authorList>
            <person name="Anantharaman K."/>
            <person name="Brown C.T."/>
            <person name="Hug L.A."/>
            <person name="Sharon I."/>
            <person name="Castelle C.J."/>
            <person name="Probst A.J."/>
            <person name="Thomas B.C."/>
            <person name="Singh A."/>
            <person name="Wilkins M.J."/>
            <person name="Karaoz U."/>
            <person name="Brodie E.L."/>
            <person name="Williams K.H."/>
            <person name="Hubbard S.S."/>
            <person name="Banfield J.F."/>
        </authorList>
    </citation>
    <scope>NUCLEOTIDE SEQUENCE [LARGE SCALE GENOMIC DNA]</scope>
</reference>
<dbReference type="GO" id="GO:0003725">
    <property type="term" value="F:double-stranded RNA binding"/>
    <property type="evidence" value="ECO:0007669"/>
    <property type="project" value="InterPro"/>
</dbReference>
<evidence type="ECO:0000256" key="7">
    <source>
        <dbReference type="ARBA" id="ARBA00022695"/>
    </source>
</evidence>
<evidence type="ECO:0000256" key="6">
    <source>
        <dbReference type="ARBA" id="ARBA00022694"/>
    </source>
</evidence>
<dbReference type="SUPFAM" id="SSF55821">
    <property type="entry name" value="YrdC/RibB"/>
    <property type="match status" value="1"/>
</dbReference>
<evidence type="ECO:0000256" key="10">
    <source>
        <dbReference type="ARBA" id="ARBA00029774"/>
    </source>
</evidence>
<dbReference type="GO" id="GO:0005524">
    <property type="term" value="F:ATP binding"/>
    <property type="evidence" value="ECO:0007669"/>
    <property type="project" value="UniProtKB-KW"/>
</dbReference>
<dbReference type="InterPro" id="IPR050156">
    <property type="entry name" value="TC-AMP_synthase_SUA5"/>
</dbReference>
<dbReference type="EMBL" id="MFZM01000039">
    <property type="protein sequence ID" value="OGK22612.1"/>
    <property type="molecule type" value="Genomic_DNA"/>
</dbReference>
<dbReference type="InterPro" id="IPR017945">
    <property type="entry name" value="DHBP_synth_RibB-like_a/b_dom"/>
</dbReference>
<name>A0A1F7GVV7_9BACT</name>
<dbReference type="Gene3D" id="3.90.870.10">
    <property type="entry name" value="DHBP synthase"/>
    <property type="match status" value="1"/>
</dbReference>
<dbReference type="Proteomes" id="UP000177159">
    <property type="component" value="Unassembled WGS sequence"/>
</dbReference>
<keyword evidence="9" id="KW-0067">ATP-binding</keyword>
<dbReference type="GO" id="GO:0000049">
    <property type="term" value="F:tRNA binding"/>
    <property type="evidence" value="ECO:0007669"/>
    <property type="project" value="TreeGrafter"/>
</dbReference>
<keyword evidence="7" id="KW-0548">Nucleotidyltransferase</keyword>
<dbReference type="NCBIfam" id="TIGR00150">
    <property type="entry name" value="T6A_YjeE"/>
    <property type="match status" value="1"/>
</dbReference>
<gene>
    <name evidence="13" type="ORF">A3C24_04560</name>
</gene>
<dbReference type="EC" id="2.7.7.87" evidence="3"/>
<dbReference type="SUPFAM" id="SSF52540">
    <property type="entry name" value="P-loop containing nucleoside triphosphate hydrolases"/>
    <property type="match status" value="1"/>
</dbReference>
<comment type="caution">
    <text evidence="13">The sequence shown here is derived from an EMBL/GenBank/DDBJ whole genome shotgun (WGS) entry which is preliminary data.</text>
</comment>
<dbReference type="InterPro" id="IPR003442">
    <property type="entry name" value="T6A_TsaE"/>
</dbReference>
<evidence type="ECO:0000256" key="8">
    <source>
        <dbReference type="ARBA" id="ARBA00022741"/>
    </source>
</evidence>
<comment type="catalytic activity">
    <reaction evidence="11">
        <text>L-threonine + hydrogencarbonate + ATP = L-threonylcarbamoyladenylate + diphosphate + H2O</text>
        <dbReference type="Rhea" id="RHEA:36407"/>
        <dbReference type="ChEBI" id="CHEBI:15377"/>
        <dbReference type="ChEBI" id="CHEBI:17544"/>
        <dbReference type="ChEBI" id="CHEBI:30616"/>
        <dbReference type="ChEBI" id="CHEBI:33019"/>
        <dbReference type="ChEBI" id="CHEBI:57926"/>
        <dbReference type="ChEBI" id="CHEBI:73682"/>
        <dbReference type="EC" id="2.7.7.87"/>
    </reaction>
</comment>
<proteinExistence type="inferred from homology"/>
<dbReference type="GO" id="GO:0061710">
    <property type="term" value="F:L-threonylcarbamoyladenylate synthase"/>
    <property type="evidence" value="ECO:0007669"/>
    <property type="project" value="UniProtKB-EC"/>
</dbReference>
<dbReference type="Pfam" id="PF01300">
    <property type="entry name" value="Sua5_yciO_yrdC"/>
    <property type="match status" value="1"/>
</dbReference>
<evidence type="ECO:0000256" key="2">
    <source>
        <dbReference type="ARBA" id="ARBA00007663"/>
    </source>
</evidence>
<dbReference type="GO" id="GO:0006450">
    <property type="term" value="P:regulation of translational fidelity"/>
    <property type="evidence" value="ECO:0007669"/>
    <property type="project" value="TreeGrafter"/>
</dbReference>
<dbReference type="Gene3D" id="3.40.50.300">
    <property type="entry name" value="P-loop containing nucleotide triphosphate hydrolases"/>
    <property type="match status" value="1"/>
</dbReference>
<protein>
    <recommendedName>
        <fullName evidence="10">L-threonylcarbamoyladenylate synthase</fullName>
        <ecNumber evidence="3">2.7.7.87</ecNumber>
    </recommendedName>
    <alternativeName>
        <fullName evidence="10">L-threonylcarbamoyladenylate synthase</fullName>
    </alternativeName>
</protein>
<evidence type="ECO:0000256" key="3">
    <source>
        <dbReference type="ARBA" id="ARBA00012584"/>
    </source>
</evidence>
<keyword evidence="6" id="KW-0819">tRNA processing</keyword>
<evidence type="ECO:0000313" key="14">
    <source>
        <dbReference type="Proteomes" id="UP000177159"/>
    </source>
</evidence>
<evidence type="ECO:0000259" key="12">
    <source>
        <dbReference type="PROSITE" id="PS51163"/>
    </source>
</evidence>
<evidence type="ECO:0000256" key="1">
    <source>
        <dbReference type="ARBA" id="ARBA00004496"/>
    </source>
</evidence>
<evidence type="ECO:0000313" key="13">
    <source>
        <dbReference type="EMBL" id="OGK22612.1"/>
    </source>
</evidence>
<dbReference type="InterPro" id="IPR006070">
    <property type="entry name" value="Sua5-like_dom"/>
</dbReference>
<organism evidence="13 14">
    <name type="scientific">Candidatus Roizmanbacteria bacterium RIFCSPHIGHO2_02_FULL_37_24</name>
    <dbReference type="NCBI Taxonomy" id="1802037"/>
    <lineage>
        <taxon>Bacteria</taxon>
        <taxon>Candidatus Roizmaniibacteriota</taxon>
    </lineage>
</organism>
<keyword evidence="4" id="KW-0963">Cytoplasm</keyword>
<dbReference type="InterPro" id="IPR027417">
    <property type="entry name" value="P-loop_NTPase"/>
</dbReference>
<dbReference type="NCBIfam" id="TIGR00057">
    <property type="entry name" value="L-threonylcarbamoyladenylate synthase"/>
    <property type="match status" value="1"/>
</dbReference>
<dbReference type="PANTHER" id="PTHR17490">
    <property type="entry name" value="SUA5"/>
    <property type="match status" value="1"/>
</dbReference>
<evidence type="ECO:0000256" key="4">
    <source>
        <dbReference type="ARBA" id="ARBA00022490"/>
    </source>
</evidence>